<feature type="region of interest" description="Disordered" evidence="1">
    <location>
        <begin position="56"/>
        <end position="115"/>
    </location>
</feature>
<evidence type="ECO:0000313" key="3">
    <source>
        <dbReference type="EMBL" id="RZD17942.1"/>
    </source>
</evidence>
<organism evidence="3 4">
    <name type="scientific">Candidatus Acididesulfobacter diazotrophicus</name>
    <dbReference type="NCBI Taxonomy" id="2597226"/>
    <lineage>
        <taxon>Bacteria</taxon>
        <taxon>Deltaproteobacteria</taxon>
        <taxon>Candidatus Acidulodesulfobacterales</taxon>
        <taxon>Candidatus Acididesulfobacter</taxon>
    </lineage>
</organism>
<feature type="domain" description="Putative regulatory protein FmdB zinc ribbon" evidence="2">
    <location>
        <begin position="1"/>
        <end position="41"/>
    </location>
</feature>
<dbReference type="EMBL" id="SGBB01000018">
    <property type="protein sequence ID" value="RZD17942.1"/>
    <property type="molecule type" value="Genomic_DNA"/>
</dbReference>
<gene>
    <name evidence="3" type="ORF">EVG15_08655</name>
</gene>
<evidence type="ECO:0000313" key="4">
    <source>
        <dbReference type="Proteomes" id="UP000319296"/>
    </source>
</evidence>
<feature type="compositionally biased region" description="Low complexity" evidence="1">
    <location>
        <begin position="77"/>
        <end position="102"/>
    </location>
</feature>
<proteinExistence type="predicted"/>
<dbReference type="PANTHER" id="PTHR34404">
    <property type="entry name" value="REGULATORY PROTEIN, FMDB FAMILY"/>
    <property type="match status" value="1"/>
</dbReference>
<reference evidence="3 4" key="1">
    <citation type="journal article" date="2019" name="ISME J.">
        <title>Insights into ecological role of a new deltaproteobacterial order Candidatus Acidulodesulfobacterales by metagenomics and metatranscriptomics.</title>
        <authorList>
            <person name="Tan S."/>
            <person name="Liu J."/>
            <person name="Fang Y."/>
            <person name="Hedlund B.P."/>
            <person name="Lian Z.H."/>
            <person name="Huang L.Y."/>
            <person name="Li J.T."/>
            <person name="Huang L.N."/>
            <person name="Li W.J."/>
            <person name="Jiang H.C."/>
            <person name="Dong H.L."/>
            <person name="Shu W.S."/>
        </authorList>
    </citation>
    <scope>NUCLEOTIDE SEQUENCE [LARGE SCALE GENOMIC DNA]</scope>
    <source>
        <strain evidence="3">AP1</strain>
    </source>
</reference>
<feature type="compositionally biased region" description="Polar residues" evidence="1">
    <location>
        <begin position="57"/>
        <end position="71"/>
    </location>
</feature>
<dbReference type="PANTHER" id="PTHR34404:SF2">
    <property type="entry name" value="CONSERVED SERINE RICH PROTEIN"/>
    <property type="match status" value="1"/>
</dbReference>
<name>A0A519BKY7_9DELT</name>
<accession>A0A519BKY7</accession>
<dbReference type="Pfam" id="PF09723">
    <property type="entry name" value="Zn_ribbon_8"/>
    <property type="match status" value="1"/>
</dbReference>
<protein>
    <recommendedName>
        <fullName evidence="2">Putative regulatory protein FmdB zinc ribbon domain-containing protein</fullName>
    </recommendedName>
</protein>
<dbReference type="Proteomes" id="UP000319296">
    <property type="component" value="Unassembled WGS sequence"/>
</dbReference>
<evidence type="ECO:0000256" key="1">
    <source>
        <dbReference type="SAM" id="MobiDB-lite"/>
    </source>
</evidence>
<comment type="caution">
    <text evidence="3">The sequence shown here is derived from an EMBL/GenBank/DDBJ whole genome shotgun (WGS) entry which is preliminary data.</text>
</comment>
<sequence length="115" mass="12021">MPIREYKCSDCGEITEVIQKINEKPLEKCPKCDGKLEKLISNSSFVLKGSGWYKTDYASSSKSPSHTAATTKENDKATSTSTAANTSTASVPTAAAAPCCSSGTDKACGTGTTDK</sequence>
<dbReference type="NCBIfam" id="TIGR02605">
    <property type="entry name" value="CxxC_CxxC_SSSS"/>
    <property type="match status" value="1"/>
</dbReference>
<dbReference type="InterPro" id="IPR013429">
    <property type="entry name" value="Regulatory_FmdB_Zinc_ribbon"/>
</dbReference>
<dbReference type="SMART" id="SM00834">
    <property type="entry name" value="CxxC_CXXC_SSSS"/>
    <property type="match status" value="1"/>
</dbReference>
<evidence type="ECO:0000259" key="2">
    <source>
        <dbReference type="SMART" id="SM00834"/>
    </source>
</evidence>
<dbReference type="AlphaFoldDB" id="A0A519BKY7"/>